<evidence type="ECO:0000256" key="3">
    <source>
        <dbReference type="ARBA" id="ARBA00022473"/>
    </source>
</evidence>
<feature type="compositionally biased region" description="Basic and acidic residues" evidence="6">
    <location>
        <begin position="184"/>
        <end position="198"/>
    </location>
</feature>
<feature type="compositionally biased region" description="Low complexity" evidence="6">
    <location>
        <begin position="67"/>
        <end position="84"/>
    </location>
</feature>
<reference evidence="8" key="2">
    <citation type="submission" date="2023-11" db="UniProtKB">
        <authorList>
            <consortium name="WormBaseParasite"/>
        </authorList>
    </citation>
    <scope>IDENTIFICATION</scope>
</reference>
<dbReference type="Gene3D" id="2.10.90.10">
    <property type="entry name" value="Cystine-knot cytokines"/>
    <property type="match status" value="1"/>
</dbReference>
<evidence type="ECO:0000313" key="8">
    <source>
        <dbReference type="WBParaSite" id="TREG1_127410.1"/>
    </source>
</evidence>
<keyword evidence="5" id="KW-0732">Signal</keyword>
<dbReference type="Proteomes" id="UP000050795">
    <property type="component" value="Unassembled WGS sequence"/>
</dbReference>
<dbReference type="InterPro" id="IPR008717">
    <property type="entry name" value="Noggin"/>
</dbReference>
<name>A0AA85IWL1_TRIRE</name>
<dbReference type="PANTHER" id="PTHR10494">
    <property type="entry name" value="BONE MORPHOGENETIC PROTEIN INHIBITOR, NOGGIN"/>
    <property type="match status" value="1"/>
</dbReference>
<dbReference type="PANTHER" id="PTHR10494:SF6">
    <property type="entry name" value="NOGGIN"/>
    <property type="match status" value="1"/>
</dbReference>
<feature type="region of interest" description="Disordered" evidence="6">
    <location>
        <begin position="60"/>
        <end position="85"/>
    </location>
</feature>
<sequence>MFREFTSKVFHLIALLFILLCCNELLLGRYSLMSNILAMNGIRPRYPMPDNFNVYTSSVRQPEKTVSHNNPNSNSNNNNNNNHNIQTMTKSTVLKASPMVTTMKINEPQIELISSLKAYSLNTSNNIDRNFRFTNHPVGGYGLTSSAQNHINLESLSQTTKSPLMTVDRNSPTIITNSLIKSSSDSRKRSHKDNEKSEWPSSIASEEYSKINMRIMGQPIDPSVVNHLHPDVSPHKAKKLRKILSGSLDKDWTSETPPRVLRQRGLSGSVMSNDNTNKNNVDENYSSLDTKLLKEIKELNFTFRNSYGVYFTLSEEQIQPYRYWLLERATCEMDFIWEDLGPLFWPRWIRRGVCLNRPGHSCSWPSGMKCRPSGSRALQLLHWKCEDAAQVQSREHAADQRIRRRVAMNTFHSGFYEMEPVSEAVANKQKRDTTTTYARLSLRDNGLQQQQQADRQRQYQQTEQNAYRKLQARNLVKNSWTRSIKSSELLLSSPSSSSSLSLSSSPTTAVHSDINAKDEKRRRRARRLIKRLSVTANGYHCYWQVQKYLISDRCSCSCS</sequence>
<keyword evidence="7" id="KW-1185">Reference proteome</keyword>
<feature type="compositionally biased region" description="Low complexity" evidence="6">
    <location>
        <begin position="273"/>
        <end position="282"/>
    </location>
</feature>
<evidence type="ECO:0000313" key="7">
    <source>
        <dbReference type="Proteomes" id="UP000050795"/>
    </source>
</evidence>
<reference evidence="7" key="1">
    <citation type="submission" date="2022-06" db="EMBL/GenBank/DDBJ databases">
        <authorList>
            <person name="Berger JAMES D."/>
            <person name="Berger JAMES D."/>
        </authorList>
    </citation>
    <scope>NUCLEOTIDE SEQUENCE [LARGE SCALE GENOMIC DNA]</scope>
</reference>
<dbReference type="AlphaFoldDB" id="A0AA85IWL1"/>
<protein>
    <submittedName>
        <fullName evidence="8">Uncharacterized protein</fullName>
    </submittedName>
</protein>
<dbReference type="GO" id="GO:0005615">
    <property type="term" value="C:extracellular space"/>
    <property type="evidence" value="ECO:0007669"/>
    <property type="project" value="TreeGrafter"/>
</dbReference>
<dbReference type="InterPro" id="IPR029034">
    <property type="entry name" value="Cystine-knot_cytokine"/>
</dbReference>
<dbReference type="GO" id="GO:0009953">
    <property type="term" value="P:dorsal/ventral pattern formation"/>
    <property type="evidence" value="ECO:0007669"/>
    <property type="project" value="TreeGrafter"/>
</dbReference>
<feature type="region of interest" description="Disordered" evidence="6">
    <location>
        <begin position="263"/>
        <end position="282"/>
    </location>
</feature>
<proteinExistence type="inferred from homology"/>
<organism evidence="7 8">
    <name type="scientific">Trichobilharzia regenti</name>
    <name type="common">Nasal bird schistosome</name>
    <dbReference type="NCBI Taxonomy" id="157069"/>
    <lineage>
        <taxon>Eukaryota</taxon>
        <taxon>Metazoa</taxon>
        <taxon>Spiralia</taxon>
        <taxon>Lophotrochozoa</taxon>
        <taxon>Platyhelminthes</taxon>
        <taxon>Trematoda</taxon>
        <taxon>Digenea</taxon>
        <taxon>Strigeidida</taxon>
        <taxon>Schistosomatoidea</taxon>
        <taxon>Schistosomatidae</taxon>
        <taxon>Trichobilharzia</taxon>
    </lineage>
</organism>
<evidence type="ECO:0000256" key="1">
    <source>
        <dbReference type="ARBA" id="ARBA00004613"/>
    </source>
</evidence>
<feature type="compositionally biased region" description="Low complexity" evidence="6">
    <location>
        <begin position="491"/>
        <end position="505"/>
    </location>
</feature>
<evidence type="ECO:0000256" key="2">
    <source>
        <dbReference type="ARBA" id="ARBA00007480"/>
    </source>
</evidence>
<keyword evidence="3" id="KW-0217">Developmental protein</keyword>
<dbReference type="GO" id="GO:0030514">
    <property type="term" value="P:negative regulation of BMP signaling pathway"/>
    <property type="evidence" value="ECO:0007669"/>
    <property type="project" value="InterPro"/>
</dbReference>
<comment type="subcellular location">
    <subcellularLocation>
        <location evidence="1">Secreted</location>
    </subcellularLocation>
</comment>
<dbReference type="Pfam" id="PF05806">
    <property type="entry name" value="Noggin"/>
    <property type="match status" value="1"/>
</dbReference>
<evidence type="ECO:0000256" key="5">
    <source>
        <dbReference type="ARBA" id="ARBA00022729"/>
    </source>
</evidence>
<dbReference type="WBParaSite" id="TREG1_127410.1">
    <property type="protein sequence ID" value="TREG1_127410.1"/>
    <property type="gene ID" value="TREG1_127410"/>
</dbReference>
<evidence type="ECO:0000256" key="6">
    <source>
        <dbReference type="SAM" id="MobiDB-lite"/>
    </source>
</evidence>
<keyword evidence="4" id="KW-0964">Secreted</keyword>
<feature type="region of interest" description="Disordered" evidence="6">
    <location>
        <begin position="177"/>
        <end position="203"/>
    </location>
</feature>
<dbReference type="SUPFAM" id="SSF57501">
    <property type="entry name" value="Cystine-knot cytokines"/>
    <property type="match status" value="1"/>
</dbReference>
<evidence type="ECO:0000256" key="4">
    <source>
        <dbReference type="ARBA" id="ARBA00022525"/>
    </source>
</evidence>
<comment type="similarity">
    <text evidence="2">Belongs to the noggin family.</text>
</comment>
<dbReference type="Gene3D" id="1.10.287.520">
    <property type="entry name" value="Helix hairpin bin"/>
    <property type="match status" value="1"/>
</dbReference>
<feature type="region of interest" description="Disordered" evidence="6">
    <location>
        <begin position="491"/>
        <end position="522"/>
    </location>
</feature>
<dbReference type="GO" id="GO:0045596">
    <property type="term" value="P:negative regulation of cell differentiation"/>
    <property type="evidence" value="ECO:0007669"/>
    <property type="project" value="InterPro"/>
</dbReference>
<accession>A0AA85IWL1</accession>